<protein>
    <submittedName>
        <fullName evidence="2">Uncharacterized protein</fullName>
    </submittedName>
</protein>
<organism evidence="2 4">
    <name type="scientific">Venturia inaequalis</name>
    <name type="common">Apple scab fungus</name>
    <dbReference type="NCBI Taxonomy" id="5025"/>
    <lineage>
        <taxon>Eukaryota</taxon>
        <taxon>Fungi</taxon>
        <taxon>Dikarya</taxon>
        <taxon>Ascomycota</taxon>
        <taxon>Pezizomycotina</taxon>
        <taxon>Dothideomycetes</taxon>
        <taxon>Pleosporomycetidae</taxon>
        <taxon>Venturiales</taxon>
        <taxon>Venturiaceae</taxon>
        <taxon>Venturia</taxon>
    </lineage>
</organism>
<dbReference type="InterPro" id="IPR037176">
    <property type="entry name" value="Osmotin/thaumatin-like_sf"/>
</dbReference>
<keyword evidence="1" id="KW-0732">Signal</keyword>
<evidence type="ECO:0000313" key="5">
    <source>
        <dbReference type="Proteomes" id="UP000447873"/>
    </source>
</evidence>
<accession>A0A8H3UFQ0</accession>
<reference evidence="2 4" key="1">
    <citation type="submission" date="2019-11" db="EMBL/GenBank/DDBJ databases">
        <title>Venturia inaequalis Genome Resource.</title>
        <authorList>
            <person name="Lichtner F.J."/>
        </authorList>
    </citation>
    <scope>NUCLEOTIDE SEQUENCE [LARGE SCALE GENOMIC DNA]</scope>
    <source>
        <strain evidence="3 5">120213</strain>
        <strain evidence="2">Bline_iso_100314</strain>
    </source>
</reference>
<dbReference type="Proteomes" id="UP000447873">
    <property type="component" value="Unassembled WGS sequence"/>
</dbReference>
<dbReference type="Proteomes" id="UP000433883">
    <property type="component" value="Unassembled WGS sequence"/>
</dbReference>
<dbReference type="OrthoDB" id="3682664at2759"/>
<comment type="caution">
    <text evidence="2">The sequence shown here is derived from an EMBL/GenBank/DDBJ whole genome shotgun (WGS) entry which is preliminary data.</text>
</comment>
<dbReference type="AlphaFoldDB" id="A0A8H3UFQ0"/>
<dbReference type="SUPFAM" id="SSF49870">
    <property type="entry name" value="Osmotin, thaumatin-like protein"/>
    <property type="match status" value="1"/>
</dbReference>
<name>A0A8H3UFQ0_VENIN</name>
<evidence type="ECO:0000313" key="3">
    <source>
        <dbReference type="EMBL" id="KAE9973900.1"/>
    </source>
</evidence>
<feature type="chain" id="PRO_5044690596" evidence="1">
    <location>
        <begin position="18"/>
        <end position="168"/>
    </location>
</feature>
<gene>
    <name evidence="2" type="ORF">BLS_005791</name>
    <name evidence="3" type="ORF">EG328_004186</name>
</gene>
<dbReference type="EMBL" id="WNWQ01000405">
    <property type="protein sequence ID" value="KAE9968601.1"/>
    <property type="molecule type" value="Genomic_DNA"/>
</dbReference>
<evidence type="ECO:0000313" key="2">
    <source>
        <dbReference type="EMBL" id="KAE9968601.1"/>
    </source>
</evidence>
<proteinExistence type="predicted"/>
<dbReference type="EMBL" id="WNWS01000231">
    <property type="protein sequence ID" value="KAE9973900.1"/>
    <property type="molecule type" value="Genomic_DNA"/>
</dbReference>
<evidence type="ECO:0000313" key="4">
    <source>
        <dbReference type="Proteomes" id="UP000433883"/>
    </source>
</evidence>
<sequence>MMQNIVAIILLPILAVAATGYVKVHNNCTFPIWINDVAPSVNQFDAWSEVAPSAWFTAAHSPIANEAGTTQKIGLQRGTNDILQLEVAINPTAGGTFHYDMSTIDGNPFNHVGKRLGCFPNWPKYAFQYCAPYETKFPCGKQVPGSFQVMSAPSGCGDIVLELCAYGP</sequence>
<dbReference type="InterPro" id="IPR006771">
    <property type="entry name" value="CetA-like"/>
</dbReference>
<evidence type="ECO:0000256" key="1">
    <source>
        <dbReference type="SAM" id="SignalP"/>
    </source>
</evidence>
<feature type="signal peptide" evidence="1">
    <location>
        <begin position="1"/>
        <end position="17"/>
    </location>
</feature>
<dbReference type="Pfam" id="PF04681">
    <property type="entry name" value="Bys1"/>
    <property type="match status" value="1"/>
</dbReference>